<dbReference type="Pfam" id="PF12680">
    <property type="entry name" value="SnoaL_2"/>
    <property type="match status" value="1"/>
</dbReference>
<feature type="domain" description="SnoaL-like" evidence="2">
    <location>
        <begin position="342"/>
        <end position="431"/>
    </location>
</feature>
<accession>A0ABN2G586</accession>
<name>A0ABN2G586_9ACTN</name>
<reference evidence="3 4" key="1">
    <citation type="journal article" date="2019" name="Int. J. Syst. Evol. Microbiol.">
        <title>The Global Catalogue of Microorganisms (GCM) 10K type strain sequencing project: providing services to taxonomists for standard genome sequencing and annotation.</title>
        <authorList>
            <consortium name="The Broad Institute Genomics Platform"/>
            <consortium name="The Broad Institute Genome Sequencing Center for Infectious Disease"/>
            <person name="Wu L."/>
            <person name="Ma J."/>
        </authorList>
    </citation>
    <scope>NUCLEOTIDE SEQUENCE [LARGE SCALE GENOMIC DNA]</scope>
    <source>
        <strain evidence="3 4">JCM 14307</strain>
    </source>
</reference>
<dbReference type="SUPFAM" id="SSF54427">
    <property type="entry name" value="NTF2-like"/>
    <property type="match status" value="1"/>
</dbReference>
<dbReference type="Gene3D" id="3.40.50.1820">
    <property type="entry name" value="alpha/beta hydrolase"/>
    <property type="match status" value="1"/>
</dbReference>
<dbReference type="RefSeq" id="WP_344144581.1">
    <property type="nucleotide sequence ID" value="NZ_BAAANF010000002.1"/>
</dbReference>
<protein>
    <recommendedName>
        <fullName evidence="2">SnoaL-like domain-containing protein</fullName>
    </recommendedName>
</protein>
<evidence type="ECO:0000313" key="3">
    <source>
        <dbReference type="EMBL" id="GAA1665562.1"/>
    </source>
</evidence>
<evidence type="ECO:0000256" key="1">
    <source>
        <dbReference type="SAM" id="MobiDB-lite"/>
    </source>
</evidence>
<gene>
    <name evidence="3" type="ORF">GCM10009745_04390</name>
</gene>
<evidence type="ECO:0000259" key="2">
    <source>
        <dbReference type="Pfam" id="PF12680"/>
    </source>
</evidence>
<proteinExistence type="predicted"/>
<dbReference type="SUPFAM" id="SSF53474">
    <property type="entry name" value="alpha/beta-Hydrolases"/>
    <property type="match status" value="1"/>
</dbReference>
<comment type="caution">
    <text evidence="3">The sequence shown here is derived from an EMBL/GenBank/DDBJ whole genome shotgun (WGS) entry which is preliminary data.</text>
</comment>
<sequence>MTDLPGYLRPFVLGVLDGPEVRVDRLGEIDFYRPVGSARTGAILFVHGGPAPADLQATPRDWPVYKGYATAAARRGAVAAVVDHSLIRGLDQLSSAADEVEAAIGVLRSDPRVDPDRVVLWVFSGAGLLAGEWLDSRPDWLRGVALTYPLLATPPGVDDLVNAAEVIGKHKDLPVLLTKVGLERDELAGPVAEFVSAGGTALDIIDVPKGHHGFDMLDHTEESRAAVTKALDWAIAHLGEEPGTAAQGDLLVPPPKARTTTRRTPAKPKPEQVKEELTLDIPAETVPAKTAPAAAAVVAPAPAAAAPASAQLPETPELLSALTSSFGPAETPAARVVGREHSAYAAHDLEAFLAMYSPTARISFADGTEMKGRRFLRELYQPLFEAGRCKTEVVQKLMVGEWVVEHQVAHDSGEPVARLGLYRVSEGLITDVEFRS</sequence>
<dbReference type="Gene3D" id="3.10.450.50">
    <property type="match status" value="1"/>
</dbReference>
<keyword evidence="4" id="KW-1185">Reference proteome</keyword>
<dbReference type="EMBL" id="BAAANF010000002">
    <property type="protein sequence ID" value="GAA1665562.1"/>
    <property type="molecule type" value="Genomic_DNA"/>
</dbReference>
<evidence type="ECO:0000313" key="4">
    <source>
        <dbReference type="Proteomes" id="UP001500280"/>
    </source>
</evidence>
<feature type="region of interest" description="Disordered" evidence="1">
    <location>
        <begin position="244"/>
        <end position="274"/>
    </location>
</feature>
<dbReference type="InterPro" id="IPR029058">
    <property type="entry name" value="AB_hydrolase_fold"/>
</dbReference>
<dbReference type="InterPro" id="IPR037401">
    <property type="entry name" value="SnoaL-like"/>
</dbReference>
<organism evidence="3 4">
    <name type="scientific">Kribbella yunnanensis</name>
    <dbReference type="NCBI Taxonomy" id="190194"/>
    <lineage>
        <taxon>Bacteria</taxon>
        <taxon>Bacillati</taxon>
        <taxon>Actinomycetota</taxon>
        <taxon>Actinomycetes</taxon>
        <taxon>Propionibacteriales</taxon>
        <taxon>Kribbellaceae</taxon>
        <taxon>Kribbella</taxon>
    </lineage>
</organism>
<dbReference type="Proteomes" id="UP001500280">
    <property type="component" value="Unassembled WGS sequence"/>
</dbReference>
<dbReference type="InterPro" id="IPR032710">
    <property type="entry name" value="NTF2-like_dom_sf"/>
</dbReference>